<evidence type="ECO:0000313" key="1">
    <source>
        <dbReference type="EMBL" id="GBP17847.1"/>
    </source>
</evidence>
<reference evidence="1 2" key="1">
    <citation type="journal article" date="2019" name="Commun. Biol.">
        <title>The bagworm genome reveals a unique fibroin gene that provides high tensile strength.</title>
        <authorList>
            <person name="Kono N."/>
            <person name="Nakamura H."/>
            <person name="Ohtoshi R."/>
            <person name="Tomita M."/>
            <person name="Numata K."/>
            <person name="Arakawa K."/>
        </authorList>
    </citation>
    <scope>NUCLEOTIDE SEQUENCE [LARGE SCALE GENOMIC DNA]</scope>
</reference>
<accession>A0A4C1TV14</accession>
<name>A0A4C1TV14_EUMVA</name>
<comment type="caution">
    <text evidence="1">The sequence shown here is derived from an EMBL/GenBank/DDBJ whole genome shotgun (WGS) entry which is preliminary data.</text>
</comment>
<protein>
    <submittedName>
        <fullName evidence="1">Uncharacterized protein</fullName>
    </submittedName>
</protein>
<sequence>MQMPSTIHSTCDKRKMFKLLRNAGLLHTFVIITQKSAHQSVEPSLSTRAAVCACSVASPAARRPRPARARPPAPAPHRYSSIDSHRPLLYFRYAALTNARSNYPAMFKRAGTFIESGQSWVRAGIPSDYLLDRIVFGSAARYAVDAISQPRAPAAGPSPRARRARRLLVTPVWRGRAAAVISVTWAAGAARDSPRHTATGAACSVDVPG</sequence>
<gene>
    <name evidence="1" type="ORF">EVAR_7840_1</name>
</gene>
<dbReference type="EMBL" id="BGZK01000091">
    <property type="protein sequence ID" value="GBP17847.1"/>
    <property type="molecule type" value="Genomic_DNA"/>
</dbReference>
<dbReference type="Proteomes" id="UP000299102">
    <property type="component" value="Unassembled WGS sequence"/>
</dbReference>
<evidence type="ECO:0000313" key="2">
    <source>
        <dbReference type="Proteomes" id="UP000299102"/>
    </source>
</evidence>
<dbReference type="AlphaFoldDB" id="A0A4C1TV14"/>
<keyword evidence="2" id="KW-1185">Reference proteome</keyword>
<proteinExistence type="predicted"/>
<organism evidence="1 2">
    <name type="scientific">Eumeta variegata</name>
    <name type="common">Bagworm moth</name>
    <name type="synonym">Eumeta japonica</name>
    <dbReference type="NCBI Taxonomy" id="151549"/>
    <lineage>
        <taxon>Eukaryota</taxon>
        <taxon>Metazoa</taxon>
        <taxon>Ecdysozoa</taxon>
        <taxon>Arthropoda</taxon>
        <taxon>Hexapoda</taxon>
        <taxon>Insecta</taxon>
        <taxon>Pterygota</taxon>
        <taxon>Neoptera</taxon>
        <taxon>Endopterygota</taxon>
        <taxon>Lepidoptera</taxon>
        <taxon>Glossata</taxon>
        <taxon>Ditrysia</taxon>
        <taxon>Tineoidea</taxon>
        <taxon>Psychidae</taxon>
        <taxon>Oiketicinae</taxon>
        <taxon>Eumeta</taxon>
    </lineage>
</organism>